<reference evidence="1 2" key="1">
    <citation type="submission" date="2018-05" db="EMBL/GenBank/DDBJ databases">
        <title>Genomic Encyclopedia of Archaeal and Bacterial Type Strains, Phase II (KMG-II): from individual species to whole genera.</title>
        <authorList>
            <person name="Goeker M."/>
        </authorList>
    </citation>
    <scope>NUCLEOTIDE SEQUENCE [LARGE SCALE GENOMIC DNA]</scope>
    <source>
        <strain evidence="1 2">DSM 19975</strain>
    </source>
</reference>
<dbReference type="EMBL" id="QGHA01000003">
    <property type="protein sequence ID" value="PWK78366.1"/>
    <property type="molecule type" value="Genomic_DNA"/>
</dbReference>
<keyword evidence="2" id="KW-1185">Reference proteome</keyword>
<dbReference type="AlphaFoldDB" id="A0A316HCW1"/>
<name>A0A316HCW1_9SPHI</name>
<protein>
    <submittedName>
        <fullName evidence="1">Uncharacterized protein</fullName>
    </submittedName>
</protein>
<evidence type="ECO:0000313" key="1">
    <source>
        <dbReference type="EMBL" id="PWK78366.1"/>
    </source>
</evidence>
<sequence length="67" mass="7759">MYRSNTNKRHLLNIKSKGGKGLWGLASEDLNLHHGFHRNALPMVCCEVSLTYGILIFFRRVKTLRVF</sequence>
<comment type="caution">
    <text evidence="1">The sequence shown here is derived from an EMBL/GenBank/DDBJ whole genome shotgun (WGS) entry which is preliminary data.</text>
</comment>
<proteinExistence type="predicted"/>
<dbReference type="Proteomes" id="UP000245678">
    <property type="component" value="Unassembled WGS sequence"/>
</dbReference>
<accession>A0A316HCW1</accession>
<organism evidence="1 2">
    <name type="scientific">Mucilaginibacter oryzae</name>
    <dbReference type="NCBI Taxonomy" id="468058"/>
    <lineage>
        <taxon>Bacteria</taxon>
        <taxon>Pseudomonadati</taxon>
        <taxon>Bacteroidota</taxon>
        <taxon>Sphingobacteriia</taxon>
        <taxon>Sphingobacteriales</taxon>
        <taxon>Sphingobacteriaceae</taxon>
        <taxon>Mucilaginibacter</taxon>
    </lineage>
</organism>
<evidence type="ECO:0000313" key="2">
    <source>
        <dbReference type="Proteomes" id="UP000245678"/>
    </source>
</evidence>
<gene>
    <name evidence="1" type="ORF">LX99_02210</name>
</gene>